<organism evidence="1 2">
    <name type="scientific">Planobispora longispora</name>
    <dbReference type="NCBI Taxonomy" id="28887"/>
    <lineage>
        <taxon>Bacteria</taxon>
        <taxon>Bacillati</taxon>
        <taxon>Actinomycetota</taxon>
        <taxon>Actinomycetes</taxon>
        <taxon>Streptosporangiales</taxon>
        <taxon>Streptosporangiaceae</taxon>
        <taxon>Planobispora</taxon>
    </lineage>
</organism>
<proteinExistence type="predicted"/>
<sequence>MYAPGAGAAEAEAADTPTAMAAMAATTVAPVRAAVTAFVLLACLTVELLAGPAGRVPACRIPPSEYSPSTCEWCPCSRTMDTVGKRFPYVNGW</sequence>
<accession>A0A8J3W680</accession>
<evidence type="ECO:0000313" key="1">
    <source>
        <dbReference type="EMBL" id="GIH77567.1"/>
    </source>
</evidence>
<dbReference type="EMBL" id="BOOH01000033">
    <property type="protein sequence ID" value="GIH77567.1"/>
    <property type="molecule type" value="Genomic_DNA"/>
</dbReference>
<name>A0A8J3W680_9ACTN</name>
<comment type="caution">
    <text evidence="1">The sequence shown here is derived from an EMBL/GenBank/DDBJ whole genome shotgun (WGS) entry which is preliminary data.</text>
</comment>
<keyword evidence="2" id="KW-1185">Reference proteome</keyword>
<gene>
    <name evidence="1" type="ORF">Plo01_39960</name>
</gene>
<protein>
    <submittedName>
        <fullName evidence="1">Uncharacterized protein</fullName>
    </submittedName>
</protein>
<dbReference type="Proteomes" id="UP000616724">
    <property type="component" value="Unassembled WGS sequence"/>
</dbReference>
<dbReference type="AlphaFoldDB" id="A0A8J3W680"/>
<evidence type="ECO:0000313" key="2">
    <source>
        <dbReference type="Proteomes" id="UP000616724"/>
    </source>
</evidence>
<reference evidence="1 2" key="1">
    <citation type="submission" date="2021-01" db="EMBL/GenBank/DDBJ databases">
        <title>Whole genome shotgun sequence of Planobispora longispora NBRC 13918.</title>
        <authorList>
            <person name="Komaki H."/>
            <person name="Tamura T."/>
        </authorList>
    </citation>
    <scope>NUCLEOTIDE SEQUENCE [LARGE SCALE GENOMIC DNA]</scope>
    <source>
        <strain evidence="1 2">NBRC 13918</strain>
    </source>
</reference>